<reference evidence="2 3" key="1">
    <citation type="submission" date="2015-03" db="EMBL/GenBank/DDBJ databases">
        <authorList>
            <person name="Murphy D."/>
        </authorList>
    </citation>
    <scope>NUCLEOTIDE SEQUENCE [LARGE SCALE GENOMIC DNA]</scope>
    <source>
        <strain evidence="2 3">BR165/97</strain>
    </source>
</reference>
<organism evidence="2 3">
    <name type="scientific">Yersinia intermedia</name>
    <dbReference type="NCBI Taxonomy" id="631"/>
    <lineage>
        <taxon>Bacteria</taxon>
        <taxon>Pseudomonadati</taxon>
        <taxon>Pseudomonadota</taxon>
        <taxon>Gammaproteobacteria</taxon>
        <taxon>Enterobacterales</taxon>
        <taxon>Yersiniaceae</taxon>
        <taxon>Yersinia</taxon>
    </lineage>
</organism>
<dbReference type="InterPro" id="IPR038072">
    <property type="entry name" value="GspK_central_sf"/>
</dbReference>
<dbReference type="InterPro" id="IPR005628">
    <property type="entry name" value="GspK"/>
</dbReference>
<dbReference type="Proteomes" id="UP000038750">
    <property type="component" value="Unassembled WGS sequence"/>
</dbReference>
<proteinExistence type="predicted"/>
<keyword evidence="1" id="KW-1133">Transmembrane helix</keyword>
<keyword evidence="1" id="KW-0812">Transmembrane</keyword>
<dbReference type="Gene3D" id="1.10.40.60">
    <property type="entry name" value="EpsJ-like"/>
    <property type="match status" value="1"/>
</dbReference>
<evidence type="ECO:0000313" key="2">
    <source>
        <dbReference type="EMBL" id="CNF82494.1"/>
    </source>
</evidence>
<dbReference type="SUPFAM" id="SSF158544">
    <property type="entry name" value="GspK insert domain-like"/>
    <property type="match status" value="1"/>
</dbReference>
<name>A0A0T9M9Q9_YERIN</name>
<gene>
    <name evidence="2" type="ORF">ERS008530_02216</name>
</gene>
<dbReference type="GO" id="GO:0016020">
    <property type="term" value="C:membrane"/>
    <property type="evidence" value="ECO:0007669"/>
    <property type="project" value="InterPro"/>
</dbReference>
<dbReference type="AlphaFoldDB" id="A0A0T9M9Q9"/>
<dbReference type="RefSeq" id="WP_050073609.1">
    <property type="nucleotide sequence ID" value="NZ_CPZJ01000008.1"/>
</dbReference>
<dbReference type="eggNOG" id="COG3156">
    <property type="taxonomic scope" value="Bacteria"/>
</dbReference>
<dbReference type="STRING" id="631.CH53_2662"/>
<dbReference type="PANTHER" id="PTHR38831">
    <property type="entry name" value="TYPE II SECRETION SYSTEM PROTEIN K"/>
    <property type="match status" value="1"/>
</dbReference>
<keyword evidence="1" id="KW-0472">Membrane</keyword>
<feature type="transmembrane region" description="Helical" evidence="1">
    <location>
        <begin position="6"/>
        <end position="27"/>
    </location>
</feature>
<sequence length="329" mass="38068">MNYLEAQYGIALLLVLSIILLMSGMAFTSNYYWSDMYALFDINERRRSQQWILLENENEMSKKIISEVLNSKERSNDLAWIFSYPRSIKINESHVYYRMVDKTSCFNIYSLNNNLCKNKTQPYSWRVFKSLLIGAGGATSDVNNILNDITSFLKRNCCEELNANIKATSVSSIKFDGFKNNLANYLSSHDYELLLKIVPLICTRNDNALLINVNALEVQQSKLIQAMFMNIISEEDIINTILAKPVNGWGSKESFFASILSNSMIAIDDIQKVKEVVMSSFSTDEYFITLDFWLDDKNEYYHLTNYLHVKDEEITVLQRRYGIGEPYDE</sequence>
<evidence type="ECO:0000313" key="3">
    <source>
        <dbReference type="Proteomes" id="UP000038750"/>
    </source>
</evidence>
<dbReference type="EMBL" id="CPZJ01000008">
    <property type="protein sequence ID" value="CNF82494.1"/>
    <property type="molecule type" value="Genomic_DNA"/>
</dbReference>
<dbReference type="PANTHER" id="PTHR38831:SF1">
    <property type="entry name" value="TYPE II SECRETION SYSTEM PROTEIN K-RELATED"/>
    <property type="match status" value="1"/>
</dbReference>
<dbReference type="GO" id="GO:0009306">
    <property type="term" value="P:protein secretion"/>
    <property type="evidence" value="ECO:0007669"/>
    <property type="project" value="InterPro"/>
</dbReference>
<dbReference type="OrthoDB" id="6481109at2"/>
<accession>A0A0T9M9Q9</accession>
<protein>
    <submittedName>
        <fullName evidence="2">General secretion pathway protein K</fullName>
    </submittedName>
</protein>
<evidence type="ECO:0000256" key="1">
    <source>
        <dbReference type="SAM" id="Phobius"/>
    </source>
</evidence>